<keyword evidence="5" id="KW-1185">Reference proteome</keyword>
<dbReference type="Proteomes" id="UP001279734">
    <property type="component" value="Unassembled WGS sequence"/>
</dbReference>
<evidence type="ECO:0000313" key="4">
    <source>
        <dbReference type="EMBL" id="GMH16545.1"/>
    </source>
</evidence>
<evidence type="ECO:0000256" key="1">
    <source>
        <dbReference type="SAM" id="MobiDB-lite"/>
    </source>
</evidence>
<feature type="region of interest" description="Disordered" evidence="1">
    <location>
        <begin position="544"/>
        <end position="579"/>
    </location>
</feature>
<sequence length="604" mass="68029">MGGFCSAEVRRESSEDLELKAKKLKTPRTVRNLGKRKEEDSDYRKSSQKFDSGELRFSFSREISSSTPRNSGDAKKSSFLGRAGTAGLERAVGALDALGSGMTNLNSCAFTSGMTAKGNKISVLAFEVANTITNATNLVQSISEENVRSVKEEVLHSESVQQFVSTDIKVLLSIAASDKREELRMLSREVTRFGKMCRDPQWHNLDQFFAKLDNENVGQKPLREVAELKTRELTNLVYYTSELYHELNALDRFEHDYHRRLDEVKSSNLPYKGEDVMKLQTEIKHQKKLVWSLKKKSLWSKKMEEVIEKLADIVVFIHHEISEAFGPTGVTEAGKESDEYCSSLGIAGLALHYANVINQIHSIASRPTYLPPIVRDSLYHGLPNSVKTALRSSLRQLDDTEEELTIQEIKDEMETILQWLVPVAANTTKMHQGFGWVGEWANSSDQFSKITTAMPGALIRLQTLYHADKEKTDACILELVIWLHRLISSTKRNKSRFKAPPPRSLRHGGTVLYSAMKRQPQFLGGSRKAKLSVEDRNLLERVRKRRSVPGISRSQDSVRTHLREPQTLASSRSTGRSLCRGMSGARDYLDTIDGLGSPLQEPRL</sequence>
<dbReference type="EMBL" id="BSYO01000016">
    <property type="protein sequence ID" value="GMH16545.1"/>
    <property type="molecule type" value="Genomic_DNA"/>
</dbReference>
<dbReference type="InterPro" id="IPR045021">
    <property type="entry name" value="PSI1/2/3"/>
</dbReference>
<feature type="compositionally biased region" description="Basic and acidic residues" evidence="1">
    <location>
        <begin position="35"/>
        <end position="45"/>
    </location>
</feature>
<dbReference type="PANTHER" id="PTHR31730">
    <property type="entry name" value="OS01G0873900 PROTEIN"/>
    <property type="match status" value="1"/>
</dbReference>
<proteinExistence type="predicted"/>
<feature type="compositionally biased region" description="Basic and acidic residues" evidence="1">
    <location>
        <begin position="8"/>
        <end position="21"/>
    </location>
</feature>
<evidence type="ECO:0000259" key="2">
    <source>
        <dbReference type="Pfam" id="PF05003"/>
    </source>
</evidence>
<feature type="domain" description="DUF668" evidence="2">
    <location>
        <begin position="344"/>
        <end position="429"/>
    </location>
</feature>
<dbReference type="InterPro" id="IPR021864">
    <property type="entry name" value="DUF3475"/>
</dbReference>
<evidence type="ECO:0000259" key="3">
    <source>
        <dbReference type="Pfam" id="PF11961"/>
    </source>
</evidence>
<dbReference type="AlphaFoldDB" id="A0AAD3XU83"/>
<comment type="caution">
    <text evidence="4">The sequence shown here is derived from an EMBL/GenBank/DDBJ whole genome shotgun (WGS) entry which is preliminary data.</text>
</comment>
<dbReference type="GO" id="GO:0045927">
    <property type="term" value="P:positive regulation of growth"/>
    <property type="evidence" value="ECO:0007669"/>
    <property type="project" value="InterPro"/>
</dbReference>
<dbReference type="Pfam" id="PF11961">
    <property type="entry name" value="DUF3475"/>
    <property type="match status" value="1"/>
</dbReference>
<organism evidence="4 5">
    <name type="scientific">Nepenthes gracilis</name>
    <name type="common">Slender pitcher plant</name>
    <dbReference type="NCBI Taxonomy" id="150966"/>
    <lineage>
        <taxon>Eukaryota</taxon>
        <taxon>Viridiplantae</taxon>
        <taxon>Streptophyta</taxon>
        <taxon>Embryophyta</taxon>
        <taxon>Tracheophyta</taxon>
        <taxon>Spermatophyta</taxon>
        <taxon>Magnoliopsida</taxon>
        <taxon>eudicotyledons</taxon>
        <taxon>Gunneridae</taxon>
        <taxon>Pentapetalae</taxon>
        <taxon>Caryophyllales</taxon>
        <taxon>Nepenthaceae</taxon>
        <taxon>Nepenthes</taxon>
    </lineage>
</organism>
<accession>A0AAD3XU83</accession>
<dbReference type="PANTHER" id="PTHR31730:SF18">
    <property type="entry name" value="PROTEIN PSK SIMULATOR 2"/>
    <property type="match status" value="1"/>
</dbReference>
<protein>
    <submittedName>
        <fullName evidence="4">Uncharacterized protein</fullName>
    </submittedName>
</protein>
<name>A0AAD3XU83_NEPGR</name>
<feature type="region of interest" description="Disordered" evidence="1">
    <location>
        <begin position="1"/>
        <end position="51"/>
    </location>
</feature>
<dbReference type="InterPro" id="IPR007700">
    <property type="entry name" value="DUF668"/>
</dbReference>
<feature type="domain" description="DUF3475" evidence="3">
    <location>
        <begin position="123"/>
        <end position="179"/>
    </location>
</feature>
<feature type="compositionally biased region" description="Polar residues" evidence="1">
    <location>
        <begin position="567"/>
        <end position="576"/>
    </location>
</feature>
<evidence type="ECO:0000313" key="5">
    <source>
        <dbReference type="Proteomes" id="UP001279734"/>
    </source>
</evidence>
<gene>
    <name evidence="4" type="ORF">Nepgr_018386</name>
</gene>
<dbReference type="Pfam" id="PF05003">
    <property type="entry name" value="DUF668"/>
    <property type="match status" value="1"/>
</dbReference>
<reference evidence="4" key="1">
    <citation type="submission" date="2023-05" db="EMBL/GenBank/DDBJ databases">
        <title>Nepenthes gracilis genome sequencing.</title>
        <authorList>
            <person name="Fukushima K."/>
        </authorList>
    </citation>
    <scope>NUCLEOTIDE SEQUENCE</scope>
    <source>
        <strain evidence="4">SING2019-196</strain>
    </source>
</reference>